<name>P78996_SACPS</name>
<dbReference type="AlphaFoldDB" id="P78996"/>
<dbReference type="EMBL" id="Z86109">
    <property type="protein sequence ID" value="CAB06791.1"/>
    <property type="molecule type" value="Genomic_DNA"/>
</dbReference>
<accession>P78996</accession>
<proteinExistence type="predicted"/>
<sequence length="106" mass="11998">MMDETALLAFHEGVSKVGNGGLAACLCICLYANAEVDDELQRTIVAHDEAATLRWPLCNNDLNIRRQMVSSDVSKALYVQTTYVTYTLLPRWSWAKSFKNIFCFRC</sequence>
<protein>
    <submittedName>
        <fullName evidence="1">Uncharacterized protein</fullName>
    </submittedName>
</protein>
<organism evidence="1">
    <name type="scientific">Saccharomyces pastorianus</name>
    <name type="common">Lager yeast</name>
    <name type="synonym">Saccharomyces cerevisiae x Saccharomyces eubayanus</name>
    <dbReference type="NCBI Taxonomy" id="27292"/>
    <lineage>
        <taxon>Eukaryota</taxon>
        <taxon>Fungi</taxon>
        <taxon>Dikarya</taxon>
        <taxon>Ascomycota</taxon>
        <taxon>Saccharomycotina</taxon>
        <taxon>Saccharomycetes</taxon>
        <taxon>Saccharomycetales</taxon>
        <taxon>Saccharomycetaceae</taxon>
        <taxon>Saccharomyces</taxon>
    </lineage>
</organism>
<reference evidence="1" key="1">
    <citation type="submission" date="1997-02" db="EMBL/GenBank/DDBJ databases">
        <authorList>
            <person name="Andersen T."/>
            <person name="Nilsson-Tillgren T."/>
        </authorList>
    </citation>
    <scope>NUCLEOTIDE SEQUENCE</scope>
</reference>
<evidence type="ECO:0000313" key="1">
    <source>
        <dbReference type="EMBL" id="CAB06791.1"/>
    </source>
</evidence>